<reference evidence="13" key="1">
    <citation type="submission" date="2022-12" db="EMBL/GenBank/DDBJ databases">
        <authorList>
            <person name="Brejova B."/>
        </authorList>
    </citation>
    <scope>NUCLEOTIDE SEQUENCE</scope>
</reference>
<dbReference type="SMART" id="SM00268">
    <property type="entry name" value="ACTIN"/>
    <property type="match status" value="1"/>
</dbReference>
<comment type="caution">
    <text evidence="13">The sequence shown here is derived from an EMBL/GenBank/DDBJ whole genome shotgun (WGS) entry which is preliminary data.</text>
</comment>
<keyword evidence="10" id="KW-0539">Nucleus</keyword>
<comment type="function">
    <text evidence="11">Component of the SWR1 complex which mediates the ATP-dependent exchange of histone H2A for the H2A variant HZT1 leading to transcriptional regulation of selected genes by chromatin remodeling. Involved in chromosome stability.</text>
</comment>
<dbReference type="OrthoDB" id="6220758at2759"/>
<dbReference type="GO" id="GO:0006325">
    <property type="term" value="P:chromatin organization"/>
    <property type="evidence" value="ECO:0007669"/>
    <property type="project" value="UniProtKB-KW"/>
</dbReference>
<evidence type="ECO:0000256" key="9">
    <source>
        <dbReference type="ARBA" id="ARBA00023163"/>
    </source>
</evidence>
<protein>
    <recommendedName>
        <fullName evidence="4">Actin-like protein ARP6</fullName>
    </recommendedName>
    <alternativeName>
        <fullName evidence="12">Actin-like protein arp6</fullName>
    </alternativeName>
</protein>
<dbReference type="Pfam" id="PF00022">
    <property type="entry name" value="Actin"/>
    <property type="match status" value="1"/>
</dbReference>
<dbReference type="Gene3D" id="3.90.640.10">
    <property type="entry name" value="Actin, Chain A, domain 4"/>
    <property type="match status" value="1"/>
</dbReference>
<evidence type="ECO:0000256" key="6">
    <source>
        <dbReference type="ARBA" id="ARBA00022853"/>
    </source>
</evidence>
<evidence type="ECO:0000256" key="10">
    <source>
        <dbReference type="ARBA" id="ARBA00023242"/>
    </source>
</evidence>
<dbReference type="CDD" id="cd10210">
    <property type="entry name" value="ASKHA_NBD_Arp6"/>
    <property type="match status" value="1"/>
</dbReference>
<keyword evidence="9" id="KW-0804">Transcription</keyword>
<evidence type="ECO:0000256" key="1">
    <source>
        <dbReference type="ARBA" id="ARBA00004123"/>
    </source>
</evidence>
<evidence type="ECO:0000256" key="11">
    <source>
        <dbReference type="ARBA" id="ARBA00025222"/>
    </source>
</evidence>
<dbReference type="GO" id="GO:0005634">
    <property type="term" value="C:nucleus"/>
    <property type="evidence" value="ECO:0007669"/>
    <property type="project" value="UniProtKB-SubCell"/>
</dbReference>
<evidence type="ECO:0000313" key="14">
    <source>
        <dbReference type="Proteomes" id="UP001152885"/>
    </source>
</evidence>
<evidence type="ECO:0000313" key="13">
    <source>
        <dbReference type="EMBL" id="CAI5757022.1"/>
    </source>
</evidence>
<evidence type="ECO:0000256" key="5">
    <source>
        <dbReference type="ARBA" id="ARBA00022490"/>
    </source>
</evidence>
<proteinExistence type="inferred from homology"/>
<accession>A0A9W4TVA7</accession>
<keyword evidence="8" id="KW-0010">Activator</keyword>
<dbReference type="EMBL" id="CANTUO010000001">
    <property type="protein sequence ID" value="CAI5757022.1"/>
    <property type="molecule type" value="Genomic_DNA"/>
</dbReference>
<evidence type="ECO:0000256" key="4">
    <source>
        <dbReference type="ARBA" id="ARBA00018633"/>
    </source>
</evidence>
<name>A0A9W4TVA7_9ASCO</name>
<keyword evidence="14" id="KW-1185">Reference proteome</keyword>
<sequence>MSKQHLVIDNGSYNIKAGFNTGEESKPIKVPNIISKTKDGHIHIGNQYEKHTNNYSQIQFKSPFEQGHLTSWETEKPIWDYTFDLTSKKEIDPSSTHLILTETPFQLPQLSINTDQIVFEEYGFNEYYRCAPASLVPFSIDSSVINFDFNLIIDSGHNFTWIIPVIYQNIYWAGVKKLPIGGKVLNNLLKEFVNFRHYDISDDPILVNTIKESTCFMADDFNQTLKKKLNNGCEFILPDFKITTTGFVKTTETIPPDAQVLKLYDERFIVPETFYHPEILFDNNSTTSSNQLVQSAPFKNLIDLIKESIYACPEITRPLLSANICLVGGTTNILNFQPRLLSELQKELPSNWKVRIFDNYNDIPKDEMQWYGGINLSNEDVLKDITISKKEYFEHGSNWCQKQFGFKNIT</sequence>
<organism evidence="13 14">
    <name type="scientific">Candida verbasci</name>
    <dbReference type="NCBI Taxonomy" id="1227364"/>
    <lineage>
        <taxon>Eukaryota</taxon>
        <taxon>Fungi</taxon>
        <taxon>Dikarya</taxon>
        <taxon>Ascomycota</taxon>
        <taxon>Saccharomycotina</taxon>
        <taxon>Pichiomycetes</taxon>
        <taxon>Debaryomycetaceae</taxon>
        <taxon>Candida/Lodderomyces clade</taxon>
        <taxon>Candida</taxon>
    </lineage>
</organism>
<comment type="subcellular location">
    <subcellularLocation>
        <location evidence="2">Cytoplasm</location>
    </subcellularLocation>
    <subcellularLocation>
        <location evidence="1">Nucleus</location>
    </subcellularLocation>
</comment>
<keyword evidence="6" id="KW-0156">Chromatin regulator</keyword>
<dbReference type="FunFam" id="3.90.640.10:FF:000040">
    <property type="entry name" value="Actin-like protein ARP6"/>
    <property type="match status" value="1"/>
</dbReference>
<dbReference type="InterPro" id="IPR043129">
    <property type="entry name" value="ATPase_NBD"/>
</dbReference>
<dbReference type="SUPFAM" id="SSF53067">
    <property type="entry name" value="Actin-like ATPase domain"/>
    <property type="match status" value="2"/>
</dbReference>
<evidence type="ECO:0000256" key="8">
    <source>
        <dbReference type="ARBA" id="ARBA00023159"/>
    </source>
</evidence>
<dbReference type="PANTHER" id="PTHR11937">
    <property type="entry name" value="ACTIN"/>
    <property type="match status" value="1"/>
</dbReference>
<dbReference type="AlphaFoldDB" id="A0A9W4TVA7"/>
<dbReference type="InterPro" id="IPR004000">
    <property type="entry name" value="Actin"/>
</dbReference>
<dbReference type="GO" id="GO:0005737">
    <property type="term" value="C:cytoplasm"/>
    <property type="evidence" value="ECO:0007669"/>
    <property type="project" value="UniProtKB-SubCell"/>
</dbReference>
<comment type="similarity">
    <text evidence="3">Belongs to the actin family. ARP6 subfamily.</text>
</comment>
<dbReference type="Proteomes" id="UP001152885">
    <property type="component" value="Unassembled WGS sequence"/>
</dbReference>
<evidence type="ECO:0000256" key="3">
    <source>
        <dbReference type="ARBA" id="ARBA00005665"/>
    </source>
</evidence>
<evidence type="ECO:0000256" key="12">
    <source>
        <dbReference type="ARBA" id="ARBA00073820"/>
    </source>
</evidence>
<evidence type="ECO:0000256" key="7">
    <source>
        <dbReference type="ARBA" id="ARBA00023015"/>
    </source>
</evidence>
<keyword evidence="7" id="KW-0805">Transcription regulation</keyword>
<gene>
    <name evidence="13" type="ORF">CANVERA_P1539</name>
</gene>
<dbReference type="Gene3D" id="3.30.420.40">
    <property type="match status" value="2"/>
</dbReference>
<keyword evidence="5" id="KW-0963">Cytoplasm</keyword>
<evidence type="ECO:0000256" key="2">
    <source>
        <dbReference type="ARBA" id="ARBA00004496"/>
    </source>
</evidence>